<feature type="region of interest" description="Disordered" evidence="1">
    <location>
        <begin position="336"/>
        <end position="381"/>
    </location>
</feature>
<dbReference type="Pfam" id="PF08731">
    <property type="entry name" value="AFT"/>
    <property type="match status" value="1"/>
</dbReference>
<gene>
    <name evidence="2" type="ORF">MELLADRAFT_110868</name>
</gene>
<dbReference type="InParanoid" id="F4S192"/>
<sequence>MPFPNQGNNYSPVKHFKILAEFEVSATTFYRMVQQTFNAGSHPYDALRPTAFTVRRLSTFCTKIQVFSNNCSIHNSDPGQQHDSEAYVENLDINVSHLRLPNPKARREAHSPIAQRESEPEPFPPIGQLILGALAEKKGSHNIPAPPRKSLPGPTLKSMNDYVKDFAPQHGYLISIHQSSLTKKPFCTYLCHRSGLPELSKDDPTKETKSLKINCPFKLKARYNASTVLWTLSHVNIKHNHPPNLNLQPPQPPATLSIQSLHAESTSAPLIDSTPISLDPSSLDEDKTLLPTSKVELFLTSFGSRIRALSIKQQQDVIIKIENILLNAHEFKVNPANVTSEESPKTHEINHNTKQHEPVEQSELSVISETKFSNSQSDPSEVEVEQLLLNKESNQCAQQEILESLDGPSNCESTKPQDTNHPPSPSHVTPRLCSPPQTLNTTVSQPQTNKRRQTEINVVGVKKRKQNKLTCVEKENKSQVTSRVTRSSNRSKTVD</sequence>
<feature type="compositionally biased region" description="Basic and acidic residues" evidence="1">
    <location>
        <begin position="342"/>
        <end position="359"/>
    </location>
</feature>
<dbReference type="STRING" id="747676.F4S192"/>
<dbReference type="KEGG" id="mlr:MELLADRAFT_110868"/>
<dbReference type="EMBL" id="GL883137">
    <property type="protein sequence ID" value="EGG01525.1"/>
    <property type="molecule type" value="Genomic_DNA"/>
</dbReference>
<feature type="compositionally biased region" description="Polar residues" evidence="1">
    <location>
        <begin position="410"/>
        <end position="421"/>
    </location>
</feature>
<evidence type="ECO:0000313" key="2">
    <source>
        <dbReference type="EMBL" id="EGG01525.1"/>
    </source>
</evidence>
<dbReference type="AlphaFoldDB" id="F4S192"/>
<dbReference type="VEuPathDB" id="FungiDB:MELLADRAFT_110868"/>
<feature type="region of interest" description="Disordered" evidence="1">
    <location>
        <begin position="406"/>
        <end position="495"/>
    </location>
</feature>
<organism evidence="3">
    <name type="scientific">Melampsora larici-populina (strain 98AG31 / pathotype 3-4-7)</name>
    <name type="common">Poplar leaf rust fungus</name>
    <dbReference type="NCBI Taxonomy" id="747676"/>
    <lineage>
        <taxon>Eukaryota</taxon>
        <taxon>Fungi</taxon>
        <taxon>Dikarya</taxon>
        <taxon>Basidiomycota</taxon>
        <taxon>Pucciniomycotina</taxon>
        <taxon>Pucciniomycetes</taxon>
        <taxon>Pucciniales</taxon>
        <taxon>Melampsoraceae</taxon>
        <taxon>Melampsora</taxon>
    </lineage>
</organism>
<reference evidence="3" key="1">
    <citation type="journal article" date="2011" name="Proc. Natl. Acad. Sci. U.S.A.">
        <title>Obligate biotrophy features unraveled by the genomic analysis of rust fungi.</title>
        <authorList>
            <person name="Duplessis S."/>
            <person name="Cuomo C.A."/>
            <person name="Lin Y.-C."/>
            <person name="Aerts A."/>
            <person name="Tisserant E."/>
            <person name="Veneault-Fourrey C."/>
            <person name="Joly D.L."/>
            <person name="Hacquard S."/>
            <person name="Amselem J."/>
            <person name="Cantarel B.L."/>
            <person name="Chiu R."/>
            <person name="Coutinho P.M."/>
            <person name="Feau N."/>
            <person name="Field M."/>
            <person name="Frey P."/>
            <person name="Gelhaye E."/>
            <person name="Goldberg J."/>
            <person name="Grabherr M.G."/>
            <person name="Kodira C.D."/>
            <person name="Kohler A."/>
            <person name="Kuees U."/>
            <person name="Lindquist E.A."/>
            <person name="Lucas S.M."/>
            <person name="Mago R."/>
            <person name="Mauceli E."/>
            <person name="Morin E."/>
            <person name="Murat C."/>
            <person name="Pangilinan J.L."/>
            <person name="Park R."/>
            <person name="Pearson M."/>
            <person name="Quesneville H."/>
            <person name="Rouhier N."/>
            <person name="Sakthikumar S."/>
            <person name="Salamov A.A."/>
            <person name="Schmutz J."/>
            <person name="Selles B."/>
            <person name="Shapiro H."/>
            <person name="Tanguay P."/>
            <person name="Tuskan G.A."/>
            <person name="Henrissat B."/>
            <person name="Van de Peer Y."/>
            <person name="Rouze P."/>
            <person name="Ellis J.G."/>
            <person name="Dodds P.N."/>
            <person name="Schein J.E."/>
            <person name="Zhong S."/>
            <person name="Hamelin R.C."/>
            <person name="Grigoriev I.V."/>
            <person name="Szabo L.J."/>
            <person name="Martin F."/>
        </authorList>
    </citation>
    <scope>NUCLEOTIDE SEQUENCE [LARGE SCALE GENOMIC DNA]</scope>
    <source>
        <strain evidence="3">98AG31 / pathotype 3-4-7</strain>
    </source>
</reference>
<dbReference type="GO" id="GO:0000981">
    <property type="term" value="F:DNA-binding transcription factor activity, RNA polymerase II-specific"/>
    <property type="evidence" value="ECO:0007669"/>
    <property type="project" value="InterPro"/>
</dbReference>
<name>F4S192_MELLP</name>
<dbReference type="InterPro" id="IPR014842">
    <property type="entry name" value="AFT"/>
</dbReference>
<feature type="compositionally biased region" description="Polar residues" evidence="1">
    <location>
        <begin position="362"/>
        <end position="379"/>
    </location>
</feature>
<accession>F4S192</accession>
<feature type="compositionally biased region" description="Low complexity" evidence="1">
    <location>
        <begin position="478"/>
        <end position="495"/>
    </location>
</feature>
<dbReference type="GeneID" id="18924220"/>
<dbReference type="GO" id="GO:0010106">
    <property type="term" value="P:cellular response to iron ion starvation"/>
    <property type="evidence" value="ECO:0007669"/>
    <property type="project" value="InterPro"/>
</dbReference>
<dbReference type="RefSeq" id="XP_007415116.1">
    <property type="nucleotide sequence ID" value="XM_007415054.1"/>
</dbReference>
<proteinExistence type="predicted"/>
<evidence type="ECO:0000256" key="1">
    <source>
        <dbReference type="SAM" id="MobiDB-lite"/>
    </source>
</evidence>
<evidence type="ECO:0000313" key="3">
    <source>
        <dbReference type="Proteomes" id="UP000001072"/>
    </source>
</evidence>
<dbReference type="Proteomes" id="UP000001072">
    <property type="component" value="Unassembled WGS sequence"/>
</dbReference>
<protein>
    <recommendedName>
        <fullName evidence="4">FAR1 domain-containing protein</fullName>
    </recommendedName>
</protein>
<dbReference type="HOGENOM" id="CLU_551029_0_0_1"/>
<dbReference type="GO" id="GO:0045944">
    <property type="term" value="P:positive regulation of transcription by RNA polymerase II"/>
    <property type="evidence" value="ECO:0007669"/>
    <property type="project" value="InterPro"/>
</dbReference>
<feature type="compositionally biased region" description="Polar residues" evidence="1">
    <location>
        <begin position="435"/>
        <end position="448"/>
    </location>
</feature>
<evidence type="ECO:0008006" key="4">
    <source>
        <dbReference type="Google" id="ProtNLM"/>
    </source>
</evidence>
<keyword evidence="3" id="KW-1185">Reference proteome</keyword>